<keyword evidence="1" id="KW-0732">Signal</keyword>
<evidence type="ECO:0000313" key="4">
    <source>
        <dbReference type="Proteomes" id="UP001139344"/>
    </source>
</evidence>
<dbReference type="Gene3D" id="2.70.70.10">
    <property type="entry name" value="Glucose Permease (Domain IIA)"/>
    <property type="match status" value="1"/>
</dbReference>
<feature type="domain" description="M23ase beta-sheet core" evidence="2">
    <location>
        <begin position="136"/>
        <end position="169"/>
    </location>
</feature>
<dbReference type="InterPro" id="IPR016047">
    <property type="entry name" value="M23ase_b-sheet_dom"/>
</dbReference>
<dbReference type="CDD" id="cd12797">
    <property type="entry name" value="M23_peptidase"/>
    <property type="match status" value="1"/>
</dbReference>
<proteinExistence type="predicted"/>
<dbReference type="InterPro" id="IPR011055">
    <property type="entry name" value="Dup_hybrid_motif"/>
</dbReference>
<dbReference type="Pfam" id="PF01551">
    <property type="entry name" value="Peptidase_M23"/>
    <property type="match status" value="2"/>
</dbReference>
<dbReference type="SUPFAM" id="SSF51261">
    <property type="entry name" value="Duplicated hybrid motif"/>
    <property type="match status" value="2"/>
</dbReference>
<dbReference type="RefSeq" id="WP_240098853.1">
    <property type="nucleotide sequence ID" value="NZ_JAJSON010000022.1"/>
</dbReference>
<evidence type="ECO:0000259" key="2">
    <source>
        <dbReference type="Pfam" id="PF01551"/>
    </source>
</evidence>
<feature type="domain" description="M23ase beta-sheet core" evidence="2">
    <location>
        <begin position="50"/>
        <end position="118"/>
    </location>
</feature>
<dbReference type="GO" id="GO:0004222">
    <property type="term" value="F:metalloendopeptidase activity"/>
    <property type="evidence" value="ECO:0007669"/>
    <property type="project" value="TreeGrafter"/>
</dbReference>
<dbReference type="Proteomes" id="UP001139344">
    <property type="component" value="Unassembled WGS sequence"/>
</dbReference>
<dbReference type="PANTHER" id="PTHR21666:SF270">
    <property type="entry name" value="MUREIN HYDROLASE ACTIVATOR ENVC"/>
    <property type="match status" value="1"/>
</dbReference>
<comment type="caution">
    <text evidence="3">The sequence shown here is derived from an EMBL/GenBank/DDBJ whole genome shotgun (WGS) entry which is preliminary data.</text>
</comment>
<feature type="signal peptide" evidence="1">
    <location>
        <begin position="1"/>
        <end position="19"/>
    </location>
</feature>
<accession>A0A9X1UXE5</accession>
<sequence length="563" mass="64187">MKRATSLLFIILFSTLLKAQSPYPAAYFEDPLDIPLVLSGTFGELRSNHFHSGLDIKTQGREGLEVKASAAGYVSRINIQHYGYGKALYIQHPNGYTTVYAHLQRLAPKIKEYVRKRQYDKESYEIELFPEAGELQVAQGEVIAYSGNTGGSGGPHLHFEIRDGNQRPMNAQLFGIEVPDNRAPLIEGLFAYPLEEDAHVNNSQERQKLRLIPLNDGSYTTNQVEACGEIGFGISTVDQQDGAYNHNGVYKIKASLNGDEVFEINFEKFSFSETRHLNQLIDYGYYANHRNRIQKLYRNAGNPLSLYGNLKAEGKLNIKDSLDYQYTIRVTDIQGNEKVVRIPIKGQISDRIQKKERNETPYLARANEAFSVKENNIDVYIPEGSLYEDAYLDIKFNGDTIELHRDEIPLHSNMTIGFDMNRYPKEDWEKLFIARLGDYGRPNYSTTYKKGSRFTTGTRTFGKYTLVADINPPKISPVNFYDGQWISNNETLKVKITDDLSGIDSYRATVNGKFILMEYEYKNNTLTHYFSDEVVTETENDLKVIVTDNVGNTTTYTAKFFRK</sequence>
<protein>
    <submittedName>
        <fullName evidence="3">M23 family metallopeptidase</fullName>
    </submittedName>
</protein>
<evidence type="ECO:0000313" key="3">
    <source>
        <dbReference type="EMBL" id="MCG9972038.1"/>
    </source>
</evidence>
<feature type="chain" id="PRO_5040757454" evidence="1">
    <location>
        <begin position="20"/>
        <end position="563"/>
    </location>
</feature>
<dbReference type="AlphaFoldDB" id="A0A9X1UXE5"/>
<reference evidence="3" key="1">
    <citation type="submission" date="2021-12" db="EMBL/GenBank/DDBJ databases">
        <title>Description of Gramella crocea sp. nov., a new bacterium isolated from activated sludge.</title>
        <authorList>
            <person name="Zhang X."/>
        </authorList>
    </citation>
    <scope>NUCLEOTIDE SEQUENCE</scope>
    <source>
        <strain evidence="3">YB25</strain>
    </source>
</reference>
<dbReference type="InterPro" id="IPR050570">
    <property type="entry name" value="Cell_wall_metabolism_enzyme"/>
</dbReference>
<gene>
    <name evidence="3" type="ORF">LU635_10365</name>
</gene>
<dbReference type="EMBL" id="JAJSON010000022">
    <property type="protein sequence ID" value="MCG9972038.1"/>
    <property type="molecule type" value="Genomic_DNA"/>
</dbReference>
<organism evidence="3 4">
    <name type="scientific">Christiangramia crocea</name>
    <dbReference type="NCBI Taxonomy" id="2904124"/>
    <lineage>
        <taxon>Bacteria</taxon>
        <taxon>Pseudomonadati</taxon>
        <taxon>Bacteroidota</taxon>
        <taxon>Flavobacteriia</taxon>
        <taxon>Flavobacteriales</taxon>
        <taxon>Flavobacteriaceae</taxon>
        <taxon>Christiangramia</taxon>
    </lineage>
</organism>
<dbReference type="PANTHER" id="PTHR21666">
    <property type="entry name" value="PEPTIDASE-RELATED"/>
    <property type="match status" value="1"/>
</dbReference>
<keyword evidence="4" id="KW-1185">Reference proteome</keyword>
<name>A0A9X1UXE5_9FLAO</name>
<evidence type="ECO:0000256" key="1">
    <source>
        <dbReference type="SAM" id="SignalP"/>
    </source>
</evidence>